<protein>
    <submittedName>
        <fullName evidence="1">Uncharacterized protein</fullName>
    </submittedName>
</protein>
<accession>A0ABT4QQU5</accession>
<dbReference type="EMBL" id="JAPFQA010000002">
    <property type="protein sequence ID" value="MCZ8543874.1"/>
    <property type="molecule type" value="Genomic_DNA"/>
</dbReference>
<gene>
    <name evidence="1" type="ORF">OOJ09_06770</name>
</gene>
<dbReference type="Proteomes" id="UP001152178">
    <property type="component" value="Unassembled WGS sequence"/>
</dbReference>
<organism evidence="1 2">
    <name type="scientific">Mesorhizobium qingshengii</name>
    <dbReference type="NCBI Taxonomy" id="1165689"/>
    <lineage>
        <taxon>Bacteria</taxon>
        <taxon>Pseudomonadati</taxon>
        <taxon>Pseudomonadota</taxon>
        <taxon>Alphaproteobacteria</taxon>
        <taxon>Hyphomicrobiales</taxon>
        <taxon>Phyllobacteriaceae</taxon>
        <taxon>Mesorhizobium</taxon>
    </lineage>
</organism>
<sequence>MPLSVCDEAAEKISPILRLDALIVYAERECAAFCAGFAAEGGRRERPLANLPYRPGHPTNHFKPRDGFATLAAMSQSATAIFGARRDQAFPTLAEADIDRMRRFGEAGAHAAGEHIVTAGDVAPAFPGNCAKGIVEPERVGRV</sequence>
<name>A0ABT4QQU5_9HYPH</name>
<comment type="caution">
    <text evidence="1">The sequence shown here is derived from an EMBL/GenBank/DDBJ whole genome shotgun (WGS) entry which is preliminary data.</text>
</comment>
<proteinExistence type="predicted"/>
<evidence type="ECO:0000313" key="1">
    <source>
        <dbReference type="EMBL" id="MCZ8543874.1"/>
    </source>
</evidence>
<keyword evidence="2" id="KW-1185">Reference proteome</keyword>
<reference evidence="1" key="1">
    <citation type="submission" date="2022-11" db="EMBL/GenBank/DDBJ databases">
        <authorList>
            <person name="Coimbra C."/>
        </authorList>
    </citation>
    <scope>NUCLEOTIDE SEQUENCE</scope>
    <source>
        <strain evidence="1">Jales19</strain>
    </source>
</reference>
<evidence type="ECO:0000313" key="2">
    <source>
        <dbReference type="Proteomes" id="UP001152178"/>
    </source>
</evidence>
<dbReference type="RefSeq" id="WP_269904880.1">
    <property type="nucleotide sequence ID" value="NZ_JAPFQA010000002.1"/>
</dbReference>